<name>A0A061BCH6_CYBFA</name>
<dbReference type="VEuPathDB" id="FungiDB:BON22_3320"/>
<dbReference type="SUPFAM" id="SSF53254">
    <property type="entry name" value="Phosphoglycerate mutase-like"/>
    <property type="match status" value="1"/>
</dbReference>
<feature type="compositionally biased region" description="Low complexity" evidence="1">
    <location>
        <begin position="444"/>
        <end position="455"/>
    </location>
</feature>
<dbReference type="AlphaFoldDB" id="A0A061BCH6"/>
<feature type="compositionally biased region" description="Acidic residues" evidence="1">
    <location>
        <begin position="348"/>
        <end position="357"/>
    </location>
</feature>
<accession>A0A061BCH6</accession>
<feature type="compositionally biased region" description="Acidic residues" evidence="1">
    <location>
        <begin position="625"/>
        <end position="635"/>
    </location>
</feature>
<feature type="compositionally biased region" description="Polar residues" evidence="1">
    <location>
        <begin position="530"/>
        <end position="539"/>
    </location>
</feature>
<sequence>MAKVRIKELDSLFVLRHAQRADKLTSTVSTIDFDYSHQQLEIYDTFNPSLATFHTTQNKSNNGYTQSRELGAKVLNYVNDHVEGSIVVLRFHTSPYLRCIETIKYMVDHIVKHHDDPSRQIKIIINIDHVLSEWLNTELDVNYYPPNDNGATLLSTAIQYLNSNIPFNRNDNVTIRLNLNDTYAHGNPGPFSESFMQQYTRLNRGIISIVKDAQNNLSAGQDTKDILLIMTHGACVRSILSKLLGKSLMAEIPLASATIAKPHGSDSKHYYWKVEETDIDLRNNIQVFKPVDLYSSRDPFQDIQTTFDHSTSSQLDFKSGIPPSKTENFNRIRSQSLLNPRVINHDSDSDEDSDDEGISFKVHPSRRSQSSHGDQQTRRFRSTSLFGPVLKNPFFEEQRNSTSRKNSFERVKASLRREEEFISPTENRSSSNNLNAMWSSPGGITPSNSTTKITPIPSSTNVKIWQNIDEDDGIHDTHNEIVPDLAELSSNNSSSNSLHEDSQHKTPSPTVVPTTQLNKTEMEMSPSPQPIQSESTMADPSSSVSLSTLKPSSTSLFDKSLIEESLNEINNEKTSTPTSTTLKSDWMNFKDTSAGSGLIDNGSSKFKIDLYGKKNRMYKLSLYDHDDDDDDDDEGDHGGWFLGSNRY</sequence>
<protein>
    <submittedName>
        <fullName evidence="2">CYFA0S15e01112g1_1</fullName>
    </submittedName>
</protein>
<dbReference type="InterPro" id="IPR051710">
    <property type="entry name" value="Phosphatase_SH3-domain"/>
</dbReference>
<dbReference type="EMBL" id="LK052900">
    <property type="protein sequence ID" value="CDR44656.1"/>
    <property type="molecule type" value="Genomic_DNA"/>
</dbReference>
<feature type="region of interest" description="Disordered" evidence="1">
    <location>
        <begin position="420"/>
        <end position="455"/>
    </location>
</feature>
<feature type="region of interest" description="Disordered" evidence="1">
    <location>
        <begin position="337"/>
        <end position="383"/>
    </location>
</feature>
<reference evidence="2" key="1">
    <citation type="journal article" date="2014" name="Genome Announc.">
        <title>Genome sequence of the yeast Cyberlindnera fabianii (Hansenula fabianii).</title>
        <authorList>
            <person name="Freel K.C."/>
            <person name="Sarilar V."/>
            <person name="Neuveglise C."/>
            <person name="Devillers H."/>
            <person name="Friedrich A."/>
            <person name="Schacherer J."/>
        </authorList>
    </citation>
    <scope>NUCLEOTIDE SEQUENCE</scope>
    <source>
        <strain evidence="2">YJS4271</strain>
    </source>
</reference>
<evidence type="ECO:0000256" key="1">
    <source>
        <dbReference type="SAM" id="MobiDB-lite"/>
    </source>
</evidence>
<dbReference type="PANTHER" id="PTHR16469">
    <property type="entry name" value="UBIQUITIN-ASSOCIATED AND SH3 DOMAIN-CONTAINING BA-RELATED"/>
    <property type="match status" value="1"/>
</dbReference>
<proteinExistence type="predicted"/>
<dbReference type="PANTHER" id="PTHR16469:SF27">
    <property type="entry name" value="UBIQUITIN-ASSOCIATED AND SH3 DOMAIN-CONTAINING BA-RELATED"/>
    <property type="match status" value="1"/>
</dbReference>
<dbReference type="OrthoDB" id="3898179at2759"/>
<evidence type="ECO:0000313" key="2">
    <source>
        <dbReference type="EMBL" id="CDR44656.1"/>
    </source>
</evidence>
<dbReference type="InterPro" id="IPR029033">
    <property type="entry name" value="His_PPase_superfam"/>
</dbReference>
<feature type="compositionally biased region" description="Polar residues" evidence="1">
    <location>
        <begin position="424"/>
        <end position="438"/>
    </location>
</feature>
<gene>
    <name evidence="2" type="ORF">CYFA0S_15e01112g</name>
</gene>
<organism evidence="2">
    <name type="scientific">Cyberlindnera fabianii</name>
    <name type="common">Yeast</name>
    <name type="synonym">Hansenula fabianii</name>
    <dbReference type="NCBI Taxonomy" id="36022"/>
    <lineage>
        <taxon>Eukaryota</taxon>
        <taxon>Fungi</taxon>
        <taxon>Dikarya</taxon>
        <taxon>Ascomycota</taxon>
        <taxon>Saccharomycotina</taxon>
        <taxon>Saccharomycetes</taxon>
        <taxon>Phaffomycetales</taxon>
        <taxon>Phaffomycetaceae</taxon>
        <taxon>Cyberlindnera</taxon>
    </lineage>
</organism>
<dbReference type="Gene3D" id="3.40.50.1240">
    <property type="entry name" value="Phosphoglycerate mutase-like"/>
    <property type="match status" value="1"/>
</dbReference>
<dbReference type="CDD" id="cd07040">
    <property type="entry name" value="HP"/>
    <property type="match status" value="1"/>
</dbReference>
<feature type="compositionally biased region" description="Low complexity" evidence="1">
    <location>
        <begin position="540"/>
        <end position="551"/>
    </location>
</feature>
<feature type="region of interest" description="Disordered" evidence="1">
    <location>
        <begin position="487"/>
        <end position="551"/>
    </location>
</feature>
<feature type="compositionally biased region" description="Polar residues" evidence="1">
    <location>
        <begin position="505"/>
        <end position="519"/>
    </location>
</feature>
<feature type="region of interest" description="Disordered" evidence="1">
    <location>
        <begin position="623"/>
        <end position="647"/>
    </location>
</feature>